<reference evidence="1" key="1">
    <citation type="submission" date="2020-03" db="EMBL/GenBank/DDBJ databases">
        <authorList>
            <person name="Weist P."/>
        </authorList>
    </citation>
    <scope>NUCLEOTIDE SEQUENCE</scope>
</reference>
<proteinExistence type="predicted"/>
<dbReference type="EMBL" id="CADEAL010000811">
    <property type="protein sequence ID" value="CAB1425515.1"/>
    <property type="molecule type" value="Genomic_DNA"/>
</dbReference>
<protein>
    <submittedName>
        <fullName evidence="1">Uncharacterized protein</fullName>
    </submittedName>
</protein>
<keyword evidence="2" id="KW-1185">Reference proteome</keyword>
<evidence type="ECO:0000313" key="1">
    <source>
        <dbReference type="EMBL" id="CAB1425515.1"/>
    </source>
</evidence>
<organism evidence="1 2">
    <name type="scientific">Pleuronectes platessa</name>
    <name type="common">European plaice</name>
    <dbReference type="NCBI Taxonomy" id="8262"/>
    <lineage>
        <taxon>Eukaryota</taxon>
        <taxon>Metazoa</taxon>
        <taxon>Chordata</taxon>
        <taxon>Craniata</taxon>
        <taxon>Vertebrata</taxon>
        <taxon>Euteleostomi</taxon>
        <taxon>Actinopterygii</taxon>
        <taxon>Neopterygii</taxon>
        <taxon>Teleostei</taxon>
        <taxon>Neoteleostei</taxon>
        <taxon>Acanthomorphata</taxon>
        <taxon>Carangaria</taxon>
        <taxon>Pleuronectiformes</taxon>
        <taxon>Pleuronectoidei</taxon>
        <taxon>Pleuronectidae</taxon>
        <taxon>Pleuronectes</taxon>
    </lineage>
</organism>
<comment type="caution">
    <text evidence="1">The sequence shown here is derived from an EMBL/GenBank/DDBJ whole genome shotgun (WGS) entry which is preliminary data.</text>
</comment>
<name>A0A9N7U6Y0_PLEPL</name>
<gene>
    <name evidence="1" type="ORF">PLEPLA_LOCUS13445</name>
</gene>
<dbReference type="AlphaFoldDB" id="A0A9N7U6Y0"/>
<accession>A0A9N7U6Y0</accession>
<evidence type="ECO:0000313" key="2">
    <source>
        <dbReference type="Proteomes" id="UP001153269"/>
    </source>
</evidence>
<dbReference type="Proteomes" id="UP001153269">
    <property type="component" value="Unassembled WGS sequence"/>
</dbReference>
<sequence length="109" mass="12103">MVVRVKPLPHPSSPPTRDVVQKVLAVKSEPPPTCSELRDARRQLCYQSVVIKPVNHHGSSVIRHTPPDYRDCTCCRCRSHTGLDSEDLNLPASEHLLTCHLPCLCAVCV</sequence>